<accession>A0A5C5GG76</accession>
<dbReference type="AlphaFoldDB" id="A0A5C5GG76"/>
<dbReference type="PROSITE" id="PS51318">
    <property type="entry name" value="TAT"/>
    <property type="match status" value="1"/>
</dbReference>
<evidence type="ECO:0000313" key="1">
    <source>
        <dbReference type="EMBL" id="TNY33778.1"/>
    </source>
</evidence>
<dbReference type="InterPro" id="IPR006311">
    <property type="entry name" value="TAT_signal"/>
</dbReference>
<dbReference type="Pfam" id="PF04390">
    <property type="entry name" value="LptE"/>
    <property type="match status" value="1"/>
</dbReference>
<evidence type="ECO:0008006" key="3">
    <source>
        <dbReference type="Google" id="ProtNLM"/>
    </source>
</evidence>
<dbReference type="OrthoDB" id="7629596at2"/>
<proteinExistence type="predicted"/>
<sequence>MWSSDRLTRRGALLGALAGLTLGACGFSPVYGPGGSAEALRGRVSVEAPATTEGFILRQRLIERLGTADAQAYHLSVDLEIEDSAVSVTEEQVTTRNNLPGAASFTLIDVATGALVLQGSVDTFTSYSTTTTGASTLAAAENARERLAVSLADLLVTRLFALVTDTP</sequence>
<gene>
    <name evidence="1" type="ORF">FHY64_11090</name>
</gene>
<dbReference type="RefSeq" id="WP_140194495.1">
    <property type="nucleotide sequence ID" value="NZ_CP065915.1"/>
</dbReference>
<dbReference type="InterPro" id="IPR007485">
    <property type="entry name" value="LPS_assembly_LptE"/>
</dbReference>
<dbReference type="EMBL" id="VFFF01000001">
    <property type="protein sequence ID" value="TNY33778.1"/>
    <property type="molecule type" value="Genomic_DNA"/>
</dbReference>
<keyword evidence="2" id="KW-1185">Reference proteome</keyword>
<dbReference type="PROSITE" id="PS51257">
    <property type="entry name" value="PROKAR_LIPOPROTEIN"/>
    <property type="match status" value="1"/>
</dbReference>
<dbReference type="Proteomes" id="UP000314011">
    <property type="component" value="Unassembled WGS sequence"/>
</dbReference>
<dbReference type="GO" id="GO:0019867">
    <property type="term" value="C:outer membrane"/>
    <property type="evidence" value="ECO:0007669"/>
    <property type="project" value="InterPro"/>
</dbReference>
<dbReference type="GO" id="GO:0043165">
    <property type="term" value="P:Gram-negative-bacterium-type cell outer membrane assembly"/>
    <property type="evidence" value="ECO:0007669"/>
    <property type="project" value="InterPro"/>
</dbReference>
<evidence type="ECO:0000313" key="2">
    <source>
        <dbReference type="Proteomes" id="UP000314011"/>
    </source>
</evidence>
<protein>
    <recommendedName>
        <fullName evidence="3">LPS-assembly lipoprotein</fullName>
    </recommendedName>
</protein>
<dbReference type="Gene3D" id="3.30.160.150">
    <property type="entry name" value="Lipoprotein like domain"/>
    <property type="match status" value="1"/>
</dbReference>
<comment type="caution">
    <text evidence="1">The sequence shown here is derived from an EMBL/GenBank/DDBJ whole genome shotgun (WGS) entry which is preliminary data.</text>
</comment>
<name>A0A5C5GG76_9RHOB</name>
<organism evidence="1 2">
    <name type="scientific">Pelagovum pacificum</name>
    <dbReference type="NCBI Taxonomy" id="2588711"/>
    <lineage>
        <taxon>Bacteria</taxon>
        <taxon>Pseudomonadati</taxon>
        <taxon>Pseudomonadota</taxon>
        <taxon>Alphaproteobacteria</taxon>
        <taxon>Rhodobacterales</taxon>
        <taxon>Paracoccaceae</taxon>
        <taxon>Pelagovum</taxon>
    </lineage>
</organism>
<reference evidence="1 2" key="1">
    <citation type="submission" date="2019-06" db="EMBL/GenBank/DDBJ databases">
        <title>Genome of new Rhodobacteraceae sp. SM1903.</title>
        <authorList>
            <person name="Ren X."/>
        </authorList>
    </citation>
    <scope>NUCLEOTIDE SEQUENCE [LARGE SCALE GENOMIC DNA]</scope>
    <source>
        <strain evidence="1 2">SM1903</strain>
    </source>
</reference>